<dbReference type="GO" id="GO:0016787">
    <property type="term" value="F:hydrolase activity"/>
    <property type="evidence" value="ECO:0007669"/>
    <property type="project" value="UniProtKB-KW"/>
</dbReference>
<keyword evidence="3" id="KW-0067">ATP-binding</keyword>
<dbReference type="PROSITE" id="PS51206">
    <property type="entry name" value="SF3_HELICASE_1"/>
    <property type="match status" value="1"/>
</dbReference>
<evidence type="ECO:0000259" key="4">
    <source>
        <dbReference type="PROSITE" id="PS51206"/>
    </source>
</evidence>
<dbReference type="SUPFAM" id="SSF52540">
    <property type="entry name" value="P-loop containing nucleoside triphosphate hydrolases"/>
    <property type="match status" value="1"/>
</dbReference>
<keyword evidence="5" id="KW-0347">Helicase</keyword>
<reference evidence="5" key="1">
    <citation type="journal article" date="2021" name="Proc. Natl. Acad. Sci. U.S.A.">
        <title>A Catalog of Tens of Thousands of Viruses from Human Metagenomes Reveals Hidden Associations with Chronic Diseases.</title>
        <authorList>
            <person name="Tisza M.J."/>
            <person name="Buck C.B."/>
        </authorList>
    </citation>
    <scope>NUCLEOTIDE SEQUENCE</scope>
    <source>
        <strain evidence="5">CtoYX9</strain>
    </source>
</reference>
<dbReference type="EMBL" id="BK059131">
    <property type="protein sequence ID" value="DAE32956.1"/>
    <property type="molecule type" value="Genomic_DNA"/>
</dbReference>
<accession>A0A8S5RPL2</accession>
<dbReference type="PANTHER" id="PTHR35372">
    <property type="entry name" value="ATP BINDING PROTEIN-RELATED"/>
    <property type="match status" value="1"/>
</dbReference>
<dbReference type="GO" id="GO:0005524">
    <property type="term" value="F:ATP binding"/>
    <property type="evidence" value="ECO:0007669"/>
    <property type="project" value="UniProtKB-KW"/>
</dbReference>
<dbReference type="InterPro" id="IPR014015">
    <property type="entry name" value="Helicase_SF3_DNA-vir"/>
</dbReference>
<evidence type="ECO:0000313" key="5">
    <source>
        <dbReference type="EMBL" id="DAE32956.1"/>
    </source>
</evidence>
<dbReference type="PANTHER" id="PTHR35372:SF2">
    <property type="entry name" value="SF3 HELICASE DOMAIN-CONTAINING PROTEIN"/>
    <property type="match status" value="1"/>
</dbReference>
<dbReference type="GO" id="GO:0004386">
    <property type="term" value="F:helicase activity"/>
    <property type="evidence" value="ECO:0007669"/>
    <property type="project" value="UniProtKB-KW"/>
</dbReference>
<organism evidence="5">
    <name type="scientific">virus sp. ctoYX9</name>
    <dbReference type="NCBI Taxonomy" id="2825822"/>
    <lineage>
        <taxon>Viruses</taxon>
    </lineage>
</organism>
<keyword evidence="1" id="KW-0547">Nucleotide-binding</keyword>
<dbReference type="InterPro" id="IPR027417">
    <property type="entry name" value="P-loop_NTPase"/>
</dbReference>
<dbReference type="InterPro" id="IPR051620">
    <property type="entry name" value="ORF904-like_C"/>
</dbReference>
<dbReference type="InterPro" id="IPR045455">
    <property type="entry name" value="NrS-1_pol-like_helicase"/>
</dbReference>
<evidence type="ECO:0000256" key="2">
    <source>
        <dbReference type="ARBA" id="ARBA00022801"/>
    </source>
</evidence>
<proteinExistence type="predicted"/>
<name>A0A8S5RPL2_9VIRU</name>
<dbReference type="Pfam" id="PF19263">
    <property type="entry name" value="DUF5906"/>
    <property type="match status" value="1"/>
</dbReference>
<keyword evidence="2" id="KW-0378">Hydrolase</keyword>
<sequence length="512" mass="59089">MAMVKESTYTYLVSWLCPAMEAENKKLYGETYVYKTKNGQTKAYENILKGSGHNDNMALQWRVDRLRTIIRRLICEDKMKRFLSDGSKSAIYAYNGVCFVRVEDREIFLKELLKRAFLELDLGEKYNDEYPAKAIAMSCLDTISSSDKYLYRPNRRYVAFRNLVYDVEKRKAVKPSVEQCPAIVLDLEYKDKDELYRECAEKYGTFGNPCKLWEDKIAEIIPNKDARSVFQQWCGSLISDRQAFKMEYCLFLLGPGSNGKSVVSNVIASVFGKEYFSCFSFRQLFKDSDRNVNIAALANKVANFIDDMDGKELSGGDFKRFASGGEFQGRVPYDKKPVKVIAPPLLCCANTMPETDDDSYGGLRRRLVVHTTTRAFTGEDRDTSLTYKLTRPEALMYIFYWIVEGYRIFAKNKGDIVLGEDMKKSQEIVMAGSNNMRRWWAENEYEAVKEYDKDCWRSLAELYDEYKAFAEAEGSKQHARPELSAMLLQKGCFKQRLQVGYGFCLRKSKVKL</sequence>
<evidence type="ECO:0000256" key="3">
    <source>
        <dbReference type="ARBA" id="ARBA00022840"/>
    </source>
</evidence>
<protein>
    <submittedName>
        <fullName evidence="5">DsDNA helicase</fullName>
    </submittedName>
</protein>
<dbReference type="Gene3D" id="3.40.50.300">
    <property type="entry name" value="P-loop containing nucleotide triphosphate hydrolases"/>
    <property type="match status" value="1"/>
</dbReference>
<feature type="domain" description="SF3 helicase" evidence="4">
    <location>
        <begin position="225"/>
        <end position="385"/>
    </location>
</feature>
<evidence type="ECO:0000256" key="1">
    <source>
        <dbReference type="ARBA" id="ARBA00022741"/>
    </source>
</evidence>